<keyword evidence="8" id="KW-1185">Reference proteome</keyword>
<dbReference type="Pfam" id="PF00590">
    <property type="entry name" value="TP_methylase"/>
    <property type="match status" value="1"/>
</dbReference>
<evidence type="ECO:0000256" key="3">
    <source>
        <dbReference type="ARBA" id="ARBA00022603"/>
    </source>
</evidence>
<dbReference type="InterPro" id="IPR029063">
    <property type="entry name" value="SAM-dependent_MTases_sf"/>
</dbReference>
<keyword evidence="5" id="KW-0949">S-adenosyl-L-methionine</keyword>
<feature type="domain" description="Tetrapyrrole methylase" evidence="6">
    <location>
        <begin position="12"/>
        <end position="192"/>
    </location>
</feature>
<dbReference type="RefSeq" id="WP_345396514.1">
    <property type="nucleotide sequence ID" value="NZ_BAABLA010000025.1"/>
</dbReference>
<dbReference type="InterPro" id="IPR050714">
    <property type="entry name" value="Cobalamin_biosynth_MTase"/>
</dbReference>
<dbReference type="SUPFAM" id="SSF53335">
    <property type="entry name" value="S-adenosyl-L-methionine-dependent methyltransferases"/>
    <property type="match status" value="1"/>
</dbReference>
<protein>
    <submittedName>
        <fullName evidence="7">Precorrin-6y C5,15-methyltransferase (Decarboxylating) subunit CbiE</fullName>
    </submittedName>
</protein>
<dbReference type="InterPro" id="IPR014777">
    <property type="entry name" value="4pyrrole_Mease_sub1"/>
</dbReference>
<name>A0ABW2BZE6_9PSEU</name>
<keyword evidence="4" id="KW-0808">Transferase</keyword>
<organism evidence="7 8">
    <name type="scientific">Haloechinothrix salitolerans</name>
    <dbReference type="NCBI Taxonomy" id="926830"/>
    <lineage>
        <taxon>Bacteria</taxon>
        <taxon>Bacillati</taxon>
        <taxon>Actinomycetota</taxon>
        <taxon>Actinomycetes</taxon>
        <taxon>Pseudonocardiales</taxon>
        <taxon>Pseudonocardiaceae</taxon>
        <taxon>Haloechinothrix</taxon>
    </lineage>
</organism>
<dbReference type="NCBIfam" id="TIGR02467">
    <property type="entry name" value="CbiE"/>
    <property type="match status" value="1"/>
</dbReference>
<dbReference type="CDD" id="cd11644">
    <property type="entry name" value="Precorrin-6Y-MT"/>
    <property type="match status" value="1"/>
</dbReference>
<dbReference type="InterPro" id="IPR014008">
    <property type="entry name" value="Cbl_synth_MTase_CbiT"/>
</dbReference>
<gene>
    <name evidence="7" type="primary">cbiE</name>
    <name evidence="7" type="ORF">ACFQGD_11655</name>
</gene>
<dbReference type="InterPro" id="IPR000878">
    <property type="entry name" value="4pyrrol_Mease"/>
</dbReference>
<evidence type="ECO:0000313" key="8">
    <source>
        <dbReference type="Proteomes" id="UP001596337"/>
    </source>
</evidence>
<evidence type="ECO:0000256" key="1">
    <source>
        <dbReference type="ARBA" id="ARBA00004953"/>
    </source>
</evidence>
<keyword evidence="3" id="KW-0489">Methyltransferase</keyword>
<dbReference type="Proteomes" id="UP001596337">
    <property type="component" value="Unassembled WGS sequence"/>
</dbReference>
<dbReference type="PANTHER" id="PTHR43182">
    <property type="entry name" value="COBALT-PRECORRIN-6B C(15)-METHYLTRANSFERASE (DECARBOXYLATING)"/>
    <property type="match status" value="1"/>
</dbReference>
<dbReference type="Gene3D" id="3.40.50.150">
    <property type="entry name" value="Vaccinia Virus protein VP39"/>
    <property type="match status" value="1"/>
</dbReference>
<keyword evidence="2" id="KW-0169">Cobalamin biosynthesis</keyword>
<dbReference type="PIRSF" id="PIRSF036428">
    <property type="entry name" value="CobL"/>
    <property type="match status" value="1"/>
</dbReference>
<comment type="caution">
    <text evidence="7">The sequence shown here is derived from an EMBL/GenBank/DDBJ whole genome shotgun (WGS) entry which is preliminary data.</text>
</comment>
<accession>A0ABW2BZE6</accession>
<proteinExistence type="predicted"/>
<dbReference type="Gene3D" id="3.40.1010.10">
    <property type="entry name" value="Cobalt-precorrin-4 Transmethylase, Domain 1"/>
    <property type="match status" value="1"/>
</dbReference>
<evidence type="ECO:0000256" key="5">
    <source>
        <dbReference type="ARBA" id="ARBA00022691"/>
    </source>
</evidence>
<dbReference type="SUPFAM" id="SSF53790">
    <property type="entry name" value="Tetrapyrrole methylase"/>
    <property type="match status" value="1"/>
</dbReference>
<evidence type="ECO:0000256" key="2">
    <source>
        <dbReference type="ARBA" id="ARBA00022573"/>
    </source>
</evidence>
<dbReference type="PANTHER" id="PTHR43182:SF1">
    <property type="entry name" value="COBALT-PRECORRIN-7 C(5)-METHYLTRANSFERASE"/>
    <property type="match status" value="1"/>
</dbReference>
<dbReference type="InterPro" id="IPR012818">
    <property type="entry name" value="CbiE"/>
</dbReference>
<dbReference type="InterPro" id="IPR035996">
    <property type="entry name" value="4pyrrol_Methylase_sf"/>
</dbReference>
<dbReference type="NCBIfam" id="TIGR02469">
    <property type="entry name" value="CbiT"/>
    <property type="match status" value="1"/>
</dbReference>
<reference evidence="8" key="1">
    <citation type="journal article" date="2019" name="Int. J. Syst. Evol. Microbiol.">
        <title>The Global Catalogue of Microorganisms (GCM) 10K type strain sequencing project: providing services to taxonomists for standard genome sequencing and annotation.</title>
        <authorList>
            <consortium name="The Broad Institute Genomics Platform"/>
            <consortium name="The Broad Institute Genome Sequencing Center for Infectious Disease"/>
            <person name="Wu L."/>
            <person name="Ma J."/>
        </authorList>
    </citation>
    <scope>NUCLEOTIDE SEQUENCE [LARGE SCALE GENOMIC DNA]</scope>
    <source>
        <strain evidence="8">KCTC 32255</strain>
    </source>
</reference>
<dbReference type="EMBL" id="JBHSXX010000001">
    <property type="protein sequence ID" value="MFC6867802.1"/>
    <property type="molecule type" value="Genomic_DNA"/>
</dbReference>
<dbReference type="CDD" id="cd02440">
    <property type="entry name" value="AdoMet_MTases"/>
    <property type="match status" value="1"/>
</dbReference>
<dbReference type="Pfam" id="PF01135">
    <property type="entry name" value="PCMT"/>
    <property type="match status" value="1"/>
</dbReference>
<evidence type="ECO:0000313" key="7">
    <source>
        <dbReference type="EMBL" id="MFC6867802.1"/>
    </source>
</evidence>
<dbReference type="InterPro" id="IPR006365">
    <property type="entry name" value="Cbl_synth_CobL"/>
</dbReference>
<sequence>MALAEEPGVIDVVGIGADGWDGLSAEARAAVTGAEVLLGSERQLALLPDSGAKRVPWPSPLLPQLDALLAEHAERRVCVLASGDPLLSGIGTTLVRKLGAERVRVLPAVSSVTLARARLCWSFEETEVISAVGRNVHRVARALAPGARLLVLSSDGTTPGRVADVLTARGYGASTLTVLANLGADDESRVSGVANAWPGGDSPPLNVLAIECRADQGTTPLSLVGGLSDDAFEHDGQLTKRDLRASALARLAPLPGQLLWDVGAGAGSVAIEWLRAHPSTRAVAFERDPDRAARITRNAERLGVPELEVVEGSAPDVLARDEAPDAIFVGGGVSAPDLLTTCVQRLAPGGRLVAHGVTLESETALAAAYQEHGGELTRIAVEHASGLGGFTGWQPARTVTQWSLAR</sequence>
<evidence type="ECO:0000259" key="6">
    <source>
        <dbReference type="Pfam" id="PF00590"/>
    </source>
</evidence>
<comment type="pathway">
    <text evidence="1">Cofactor biosynthesis; adenosylcobalamin biosynthesis.</text>
</comment>
<evidence type="ECO:0000256" key="4">
    <source>
        <dbReference type="ARBA" id="ARBA00022679"/>
    </source>
</evidence>